<dbReference type="GO" id="GO:0005524">
    <property type="term" value="F:ATP binding"/>
    <property type="evidence" value="ECO:0007669"/>
    <property type="project" value="UniProtKB-KW"/>
</dbReference>
<keyword evidence="4" id="KW-0547">Nucleotide-binding</keyword>
<protein>
    <recommendedName>
        <fullName evidence="7">Mur ligase central domain-containing protein</fullName>
    </recommendedName>
</protein>
<name>X1DNG0_9ZZZZ</name>
<dbReference type="InterPro" id="IPR036615">
    <property type="entry name" value="Mur_ligase_C_dom_sf"/>
</dbReference>
<dbReference type="GO" id="GO:0046872">
    <property type="term" value="F:metal ion binding"/>
    <property type="evidence" value="ECO:0007669"/>
    <property type="project" value="UniProtKB-KW"/>
</dbReference>
<keyword evidence="6" id="KW-0460">Magnesium</keyword>
<dbReference type="EMBL" id="BARU01001880">
    <property type="protein sequence ID" value="GAH21737.1"/>
    <property type="molecule type" value="Genomic_DNA"/>
</dbReference>
<organism evidence="8">
    <name type="scientific">marine sediment metagenome</name>
    <dbReference type="NCBI Taxonomy" id="412755"/>
    <lineage>
        <taxon>unclassified sequences</taxon>
        <taxon>metagenomes</taxon>
        <taxon>ecological metagenomes</taxon>
    </lineage>
</organism>
<evidence type="ECO:0000256" key="3">
    <source>
        <dbReference type="ARBA" id="ARBA00022723"/>
    </source>
</evidence>
<keyword evidence="3" id="KW-0479">Metal-binding</keyword>
<proteinExistence type="inferred from homology"/>
<feature type="non-terminal residue" evidence="8">
    <location>
        <position position="185"/>
    </location>
</feature>
<evidence type="ECO:0000256" key="4">
    <source>
        <dbReference type="ARBA" id="ARBA00022741"/>
    </source>
</evidence>
<keyword evidence="2" id="KW-0436">Ligase</keyword>
<evidence type="ECO:0000256" key="6">
    <source>
        <dbReference type="ARBA" id="ARBA00022842"/>
    </source>
</evidence>
<dbReference type="GO" id="GO:0008841">
    <property type="term" value="F:dihydrofolate synthase activity"/>
    <property type="evidence" value="ECO:0007669"/>
    <property type="project" value="TreeGrafter"/>
</dbReference>
<sequence length="185" mass="19834">MGGRLDATNVVQPEVCIITSISFDHTEVLGNTLAEIAAEKAGIIKPGCVVVTSPQPDEVDRIIEQTCVTCQAELVRVGSDVTWQSLGFDSSRQSLRVAGRLASYELSIPLLGQPQLDNAATAVAALEVLAEKGFHISGDSITKGLAQVSWPGRLQVLSRRPLLVVDGAHNPDSARKLKQSLEQYF</sequence>
<evidence type="ECO:0000256" key="2">
    <source>
        <dbReference type="ARBA" id="ARBA00022598"/>
    </source>
</evidence>
<dbReference type="AlphaFoldDB" id="X1DNG0"/>
<feature type="domain" description="Mur ligase central" evidence="7">
    <location>
        <begin position="9"/>
        <end position="125"/>
    </location>
</feature>
<gene>
    <name evidence="8" type="ORF">S03H2_04677</name>
</gene>
<evidence type="ECO:0000256" key="1">
    <source>
        <dbReference type="ARBA" id="ARBA00008276"/>
    </source>
</evidence>
<dbReference type="GO" id="GO:0005737">
    <property type="term" value="C:cytoplasm"/>
    <property type="evidence" value="ECO:0007669"/>
    <property type="project" value="TreeGrafter"/>
</dbReference>
<dbReference type="PANTHER" id="PTHR11136">
    <property type="entry name" value="FOLYLPOLYGLUTAMATE SYNTHASE-RELATED"/>
    <property type="match status" value="1"/>
</dbReference>
<dbReference type="NCBIfam" id="TIGR01499">
    <property type="entry name" value="folC"/>
    <property type="match status" value="1"/>
</dbReference>
<evidence type="ECO:0000256" key="5">
    <source>
        <dbReference type="ARBA" id="ARBA00022840"/>
    </source>
</evidence>
<dbReference type="PANTHER" id="PTHR11136:SF0">
    <property type="entry name" value="DIHYDROFOLATE SYNTHETASE-RELATED"/>
    <property type="match status" value="1"/>
</dbReference>
<dbReference type="Gene3D" id="3.40.1190.10">
    <property type="entry name" value="Mur-like, catalytic domain"/>
    <property type="match status" value="1"/>
</dbReference>
<evidence type="ECO:0000313" key="8">
    <source>
        <dbReference type="EMBL" id="GAH21737.1"/>
    </source>
</evidence>
<dbReference type="Pfam" id="PF08245">
    <property type="entry name" value="Mur_ligase_M"/>
    <property type="match status" value="1"/>
</dbReference>
<comment type="caution">
    <text evidence="8">The sequence shown here is derived from an EMBL/GenBank/DDBJ whole genome shotgun (WGS) entry which is preliminary data.</text>
</comment>
<dbReference type="InterPro" id="IPR001645">
    <property type="entry name" value="Folylpolyglutamate_synth"/>
</dbReference>
<accession>X1DNG0</accession>
<reference evidence="8" key="1">
    <citation type="journal article" date="2014" name="Front. Microbiol.">
        <title>High frequency of phylogenetically diverse reductive dehalogenase-homologous genes in deep subseafloor sedimentary metagenomes.</title>
        <authorList>
            <person name="Kawai M."/>
            <person name="Futagami T."/>
            <person name="Toyoda A."/>
            <person name="Takaki Y."/>
            <person name="Nishi S."/>
            <person name="Hori S."/>
            <person name="Arai W."/>
            <person name="Tsubouchi T."/>
            <person name="Morono Y."/>
            <person name="Uchiyama I."/>
            <person name="Ito T."/>
            <person name="Fujiyama A."/>
            <person name="Inagaki F."/>
            <person name="Takami H."/>
        </authorList>
    </citation>
    <scope>NUCLEOTIDE SEQUENCE</scope>
    <source>
        <strain evidence="8">Expedition CK06-06</strain>
    </source>
</reference>
<dbReference type="SUPFAM" id="SSF53244">
    <property type="entry name" value="MurD-like peptide ligases, peptide-binding domain"/>
    <property type="match status" value="1"/>
</dbReference>
<evidence type="ECO:0000259" key="7">
    <source>
        <dbReference type="Pfam" id="PF08245"/>
    </source>
</evidence>
<dbReference type="GO" id="GO:0004326">
    <property type="term" value="F:tetrahydrofolylpolyglutamate synthase activity"/>
    <property type="evidence" value="ECO:0007669"/>
    <property type="project" value="InterPro"/>
</dbReference>
<dbReference type="InterPro" id="IPR013221">
    <property type="entry name" value="Mur_ligase_cen"/>
</dbReference>
<dbReference type="Gene3D" id="3.90.190.20">
    <property type="entry name" value="Mur ligase, C-terminal domain"/>
    <property type="match status" value="1"/>
</dbReference>
<dbReference type="InterPro" id="IPR036565">
    <property type="entry name" value="Mur-like_cat_sf"/>
</dbReference>
<keyword evidence="5" id="KW-0067">ATP-binding</keyword>
<dbReference type="SUPFAM" id="SSF53623">
    <property type="entry name" value="MurD-like peptide ligases, catalytic domain"/>
    <property type="match status" value="1"/>
</dbReference>
<comment type="similarity">
    <text evidence="1">Belongs to the folylpolyglutamate synthase family.</text>
</comment>